<name>A0A426YFK0_ENSVE</name>
<gene>
    <name evidence="2" type="ORF">B296_00047731</name>
</gene>
<feature type="region of interest" description="Disordered" evidence="1">
    <location>
        <begin position="25"/>
        <end position="85"/>
    </location>
</feature>
<proteinExistence type="predicted"/>
<reference evidence="2 3" key="1">
    <citation type="journal article" date="2014" name="Agronomy (Basel)">
        <title>A Draft Genome Sequence for Ensete ventricosum, the Drought-Tolerant Tree Against Hunger.</title>
        <authorList>
            <person name="Harrison J."/>
            <person name="Moore K.A."/>
            <person name="Paszkiewicz K."/>
            <person name="Jones T."/>
            <person name="Grant M."/>
            <person name="Ambacheew D."/>
            <person name="Muzemil S."/>
            <person name="Studholme D.J."/>
        </authorList>
    </citation>
    <scope>NUCLEOTIDE SEQUENCE [LARGE SCALE GENOMIC DNA]</scope>
</reference>
<protein>
    <submittedName>
        <fullName evidence="2">Uncharacterized protein</fullName>
    </submittedName>
</protein>
<evidence type="ECO:0000313" key="2">
    <source>
        <dbReference type="EMBL" id="RRT50440.1"/>
    </source>
</evidence>
<dbReference type="Proteomes" id="UP000287651">
    <property type="component" value="Unassembled WGS sequence"/>
</dbReference>
<dbReference type="EMBL" id="AMZH03012765">
    <property type="protein sequence ID" value="RRT50440.1"/>
    <property type="molecule type" value="Genomic_DNA"/>
</dbReference>
<feature type="non-terminal residue" evidence="2">
    <location>
        <position position="1"/>
    </location>
</feature>
<dbReference type="AlphaFoldDB" id="A0A426YFK0"/>
<organism evidence="2 3">
    <name type="scientific">Ensete ventricosum</name>
    <name type="common">Abyssinian banana</name>
    <name type="synonym">Musa ensete</name>
    <dbReference type="NCBI Taxonomy" id="4639"/>
    <lineage>
        <taxon>Eukaryota</taxon>
        <taxon>Viridiplantae</taxon>
        <taxon>Streptophyta</taxon>
        <taxon>Embryophyta</taxon>
        <taxon>Tracheophyta</taxon>
        <taxon>Spermatophyta</taxon>
        <taxon>Magnoliopsida</taxon>
        <taxon>Liliopsida</taxon>
        <taxon>Zingiberales</taxon>
        <taxon>Musaceae</taxon>
        <taxon>Ensete</taxon>
    </lineage>
</organism>
<evidence type="ECO:0000313" key="3">
    <source>
        <dbReference type="Proteomes" id="UP000287651"/>
    </source>
</evidence>
<accession>A0A426YFK0</accession>
<feature type="compositionally biased region" description="Basic and acidic residues" evidence="1">
    <location>
        <begin position="40"/>
        <end position="50"/>
    </location>
</feature>
<comment type="caution">
    <text evidence="2">The sequence shown here is derived from an EMBL/GenBank/DDBJ whole genome shotgun (WGS) entry which is preliminary data.</text>
</comment>
<feature type="compositionally biased region" description="Acidic residues" evidence="1">
    <location>
        <begin position="51"/>
        <end position="64"/>
    </location>
</feature>
<evidence type="ECO:0000256" key="1">
    <source>
        <dbReference type="SAM" id="MobiDB-lite"/>
    </source>
</evidence>
<sequence length="331" mass="35373">EHASTNLHEGGRVLKLGVANDEALERRRHSDGNKFGLLAGDHDHEGRDGGREEEEPQPEVEEEEIGRRPRGHHVSGLRGGLAAGEVVGGRRSTRLRGCHGLCTPRDSGRRMVLSGVLLSIYKAQDMGSGRWHNPHVVHGMNRITPQYSCGSSATSDAIASCLRRRSAGASELGESTDEAGKSITLLPVSIGDLVTVALLFSGNGAATAISVVLEHGQQRSMLSPGWPFGHFIVDTSEATSHLLMLGRLPVFSPALLVFVALVSSSDRSVDHGYCRGNGDLNLRPAVAAIAAGGNRLLCRLSLISTSFLCFPPFCKVFRWLYLSATADLVAS</sequence>